<reference evidence="1 2" key="1">
    <citation type="journal article" date="2021" name="Hortic Res">
        <title>High-quality reference genome and annotation aids understanding of berry development for evergreen blueberry (Vaccinium darrowii).</title>
        <authorList>
            <person name="Yu J."/>
            <person name="Hulse-Kemp A.M."/>
            <person name="Babiker E."/>
            <person name="Staton M."/>
        </authorList>
    </citation>
    <scope>NUCLEOTIDE SEQUENCE [LARGE SCALE GENOMIC DNA]</scope>
    <source>
        <strain evidence="2">cv. NJ 8807/NJ 8810</strain>
        <tissue evidence="1">Young leaf</tissue>
    </source>
</reference>
<organism evidence="1 2">
    <name type="scientific">Vaccinium darrowii</name>
    <dbReference type="NCBI Taxonomy" id="229202"/>
    <lineage>
        <taxon>Eukaryota</taxon>
        <taxon>Viridiplantae</taxon>
        <taxon>Streptophyta</taxon>
        <taxon>Embryophyta</taxon>
        <taxon>Tracheophyta</taxon>
        <taxon>Spermatophyta</taxon>
        <taxon>Magnoliopsida</taxon>
        <taxon>eudicotyledons</taxon>
        <taxon>Gunneridae</taxon>
        <taxon>Pentapetalae</taxon>
        <taxon>asterids</taxon>
        <taxon>Ericales</taxon>
        <taxon>Ericaceae</taxon>
        <taxon>Vaccinioideae</taxon>
        <taxon>Vaccinieae</taxon>
        <taxon>Vaccinium</taxon>
    </lineage>
</organism>
<comment type="caution">
    <text evidence="1">The sequence shown here is derived from an EMBL/GenBank/DDBJ whole genome shotgun (WGS) entry which is preliminary data.</text>
</comment>
<dbReference type="EMBL" id="CM037159">
    <property type="protein sequence ID" value="KAH7865650.1"/>
    <property type="molecule type" value="Genomic_DNA"/>
</dbReference>
<proteinExistence type="predicted"/>
<accession>A0ACB7ZJ73</accession>
<evidence type="ECO:0000313" key="2">
    <source>
        <dbReference type="Proteomes" id="UP000828048"/>
    </source>
</evidence>
<evidence type="ECO:0000313" key="1">
    <source>
        <dbReference type="EMBL" id="KAH7865650.1"/>
    </source>
</evidence>
<name>A0ACB7ZJ73_9ERIC</name>
<protein>
    <submittedName>
        <fullName evidence="1">Uncharacterized protein</fullName>
    </submittedName>
</protein>
<keyword evidence="2" id="KW-1185">Reference proteome</keyword>
<gene>
    <name evidence="1" type="ORF">Vadar_009365</name>
</gene>
<sequence length="1290" mass="140880">MKRNRKLKKPDSSSKLILKEVIGLTTKNANGLASGIFSPNCVYLAGCVVVVYNVGTETQSHLMVSNRAPKTLSCVSVSKDGSFVAAGESGHQPAVLVWNCASMALLSELKGHQYGVTCTDFSPDGKYLVSVGFPQEGYICLWDWRSGVLVTKVKACSSCSSVESVVFSPDAKFILTAGKKHLKLWKVGLSIKTRANVRVKSLAMHGKPINVGFQKGYSFIAVTSPVLIKSGLVSGDQAGDILPIYALTDTGVLCLLDSGLSIRNSVDLKVEKAFAVSASNKLIACACNNGVVKLFTIEFLEYSGSLQYTEMKRCKKAYNMDCHGEAGKNELPLSSTVPHALACQFSTSEKLVVVYGDHSLYIWDIHDVDKATRCCVLVSHSGCIWDIKNLPCENLHDSSLACAARGCSGGVSFATCSADGTIRFWDLLLQPVSSVNDLTLATNDNSLLNKQDKSTCLVSAGIFERDCLELGISTPGFRSMEISSDGQYLAAGDCRGDLHIYNIYTSEYICFQDIHDGEILSLSFSLSSKHDVLSGKSLEGHYFLASGGRDRTVRLYDVKRNFDVIGSVDDHSAAVTTVKLSSNGCQILSCSADRTLALHDVAITEIDCIISGLYHQMATSGTVCDMAVDPTMEVAVTVGQDKKINAFKIATGKLIRSFTQDGNLGDPVKVIVDPSCSFLVCSYSNRSICMHDFFTGEIVARAVGHGEVVTGLIFLPDCKHIISVAGDGCIFVWELPTLLSSKMLHKIKENSNPFTPRSVVQPVFLSRIKFDEEDDHQCKVNPEEVTLPKCSKTTSKRHFCQGISRLEPSAFKFSISRLPKWAQAKVTSPRVMPIDQDYASSKQVGLKVFSPSVGSHGSPDVQTPSKHDTEGSEPFLGSISRHSSDNDTSQGSRMPQEMHRRSFALDRRWLTIHTVCLDLLNSPGVWETKEMKETKPLVTVPSRDQTVKMISDNEVIEASSRDPYVVNLKDSTFWPSNHVDGKVPSLTEHARLNNPGSASHNSDRFEKNNAVACQEVAVLEVSEQLQSETIENGVRAMIDADGSCINTREKDPLKRNFDHLSAKTETGERKLSARRSYSGQFILRRDLLRSHNKLFETPITDFGGERMKQKEESTSHVPLGDPQIPVQEESQMIETCEQDPKKLMLAFLSSASVLSQNGSADCSSIYDSGNLESSFEECEKQNTIIACKDALLNLETAAENLFQLFSTLGTPGNGEEITRVSEALLYSKATEILPSVAKKVHAVARQVQSTSNPRGETEVDVSSFEPLLGTFAESISQRVVEILKNNSSTL</sequence>
<dbReference type="Proteomes" id="UP000828048">
    <property type="component" value="Chromosome 9"/>
</dbReference>